<protein>
    <submittedName>
        <fullName evidence="1">Uncharacterized protein</fullName>
    </submittedName>
</protein>
<sequence>MDLKHIKNLLDIFEGTVEKRCAVYELADDEDDENQAAAECNAAKTQLLIAIEQLVHAHETQQDKL</sequence>
<comment type="caution">
    <text evidence="1">The sequence shown here is derived from an EMBL/GenBank/DDBJ whole genome shotgun (WGS) entry which is preliminary data.</text>
</comment>
<gene>
    <name evidence="1" type="ORF">A9J31_03925</name>
</gene>
<proteinExistence type="predicted"/>
<dbReference type="AlphaFoldDB" id="A0A1A7RA28"/>
<name>A0A1A7RA28_9GAMM</name>
<organism evidence="1 2">
    <name type="scientific">Acinetobacter gandensis</name>
    <dbReference type="NCBI Taxonomy" id="1443941"/>
    <lineage>
        <taxon>Bacteria</taxon>
        <taxon>Pseudomonadati</taxon>
        <taxon>Pseudomonadota</taxon>
        <taxon>Gammaproteobacteria</taxon>
        <taxon>Moraxellales</taxon>
        <taxon>Moraxellaceae</taxon>
        <taxon>Acinetobacter</taxon>
    </lineage>
</organism>
<dbReference type="Proteomes" id="UP000185753">
    <property type="component" value="Unassembled WGS sequence"/>
</dbReference>
<accession>A0A1A7RA28</accession>
<evidence type="ECO:0000313" key="2">
    <source>
        <dbReference type="Proteomes" id="UP000185753"/>
    </source>
</evidence>
<keyword evidence="2" id="KW-1185">Reference proteome</keyword>
<dbReference type="EMBL" id="LZDS01000023">
    <property type="protein sequence ID" value="OBX28776.1"/>
    <property type="molecule type" value="Genomic_DNA"/>
</dbReference>
<dbReference type="RefSeq" id="WP_067763869.1">
    <property type="nucleotide sequence ID" value="NZ_CP183909.1"/>
</dbReference>
<evidence type="ECO:0000313" key="1">
    <source>
        <dbReference type="EMBL" id="OBX28776.1"/>
    </source>
</evidence>
<reference evidence="2" key="1">
    <citation type="submission" date="2016-06" db="EMBL/GenBank/DDBJ databases">
        <authorList>
            <person name="Radolfova-Krizova L."/>
            <person name="Nemec A."/>
        </authorList>
    </citation>
    <scope>NUCLEOTIDE SEQUENCE [LARGE SCALE GENOMIC DNA]</scope>
    <source>
        <strain evidence="2">ANC 4275</strain>
    </source>
</reference>